<reference evidence="3" key="1">
    <citation type="submission" date="2015-12" db="EMBL/GenBank/DDBJ databases">
        <title>De novo transcriptome assembly of four potential Pierce s Disease insect vectors from Arizona vineyards.</title>
        <authorList>
            <person name="Tassone E.E."/>
        </authorList>
    </citation>
    <scope>NUCLEOTIDE SEQUENCE</scope>
</reference>
<evidence type="ECO:0000256" key="1">
    <source>
        <dbReference type="ARBA" id="ARBA00007527"/>
    </source>
</evidence>
<evidence type="ECO:0000256" key="2">
    <source>
        <dbReference type="ARBA" id="ARBA00022801"/>
    </source>
</evidence>
<dbReference type="GO" id="GO:0004531">
    <property type="term" value="F:deoxyribonuclease II activity"/>
    <property type="evidence" value="ECO:0007669"/>
    <property type="project" value="InterPro"/>
</dbReference>
<dbReference type="GO" id="GO:0006309">
    <property type="term" value="P:apoptotic DNA fragmentation"/>
    <property type="evidence" value="ECO:0007669"/>
    <property type="project" value="TreeGrafter"/>
</dbReference>
<proteinExistence type="inferred from homology"/>
<dbReference type="CDD" id="cd09120">
    <property type="entry name" value="PLDc_DNaseII_1"/>
    <property type="match status" value="1"/>
</dbReference>
<keyword evidence="2" id="KW-0378">Hydrolase</keyword>
<organism evidence="3">
    <name type="scientific">Clastoptera arizonana</name>
    <name type="common">Arizona spittle bug</name>
    <dbReference type="NCBI Taxonomy" id="38151"/>
    <lineage>
        <taxon>Eukaryota</taxon>
        <taxon>Metazoa</taxon>
        <taxon>Ecdysozoa</taxon>
        <taxon>Arthropoda</taxon>
        <taxon>Hexapoda</taxon>
        <taxon>Insecta</taxon>
        <taxon>Pterygota</taxon>
        <taxon>Neoptera</taxon>
        <taxon>Paraneoptera</taxon>
        <taxon>Hemiptera</taxon>
        <taxon>Auchenorrhyncha</taxon>
        <taxon>Cercopoidea</taxon>
        <taxon>Clastopteridae</taxon>
        <taxon>Clastoptera</taxon>
    </lineage>
</organism>
<dbReference type="PANTHER" id="PTHR10858:SF23">
    <property type="entry name" value="DEOXYRIBONUCLEASE II"/>
    <property type="match status" value="1"/>
</dbReference>
<dbReference type="PANTHER" id="PTHR10858">
    <property type="entry name" value="DEOXYRIBONUCLEASE II"/>
    <property type="match status" value="1"/>
</dbReference>
<gene>
    <name evidence="3" type="ORF">g.33031</name>
</gene>
<dbReference type="EMBL" id="GEDC01008988">
    <property type="protein sequence ID" value="JAS28310.1"/>
    <property type="molecule type" value="Transcribed_RNA"/>
</dbReference>
<dbReference type="InterPro" id="IPR004947">
    <property type="entry name" value="DNase_II"/>
</dbReference>
<evidence type="ECO:0000313" key="3">
    <source>
        <dbReference type="EMBL" id="JAS28310.1"/>
    </source>
</evidence>
<sequence length="420" mass="48210">MTNFHMIKIHRQGFILVKFILLYRTSKMRIKLNQLNSNNILLVIFTFLCLVDWAKSQWYDNYDIQCRDENNDPVDWYVIYKLPKLRQSSHKEVKKGGAYAYITSNEERDSWELSSLSIASPKSIPGNTLSQLYKLKDTDEVIYALYNDQPPNVKRNSLSAGHTKGLVVANKDGGFWLVHSVPHFPPDPKKSSYEYPGNAFKNGQSFLCISLPAKDLEVVGTQLMYNNPKVYSNFSAKVLQTLYPNLTMASWGKEIRTAPFQHEVKLTTPSGTEFKSFAKTSKFNKDLYNDWVADSLKVDLIVETWPNGIGRLNSSCQTSYKVENVDAMKIPQVGDDFTSKQDHSKWAIAFEKEKPWVCIGDINRATTQYHRAGGTVCMQNANIWSAYFDSITNIETCPVPKGFFRRTYEKVKSFFSNFFR</sequence>
<dbReference type="CDD" id="cd09121">
    <property type="entry name" value="PLDc_DNaseII_2"/>
    <property type="match status" value="1"/>
</dbReference>
<accession>A0A1B6DRL6</accession>
<comment type="similarity">
    <text evidence="1">Belongs to the DNase II family.</text>
</comment>
<name>A0A1B6DRL6_9HEMI</name>
<dbReference type="AlphaFoldDB" id="A0A1B6DRL6"/>
<protein>
    <submittedName>
        <fullName evidence="3">Uncharacterized protein</fullName>
    </submittedName>
</protein>
<dbReference type="Pfam" id="PF03265">
    <property type="entry name" value="DNase_II"/>
    <property type="match status" value="1"/>
</dbReference>